<evidence type="ECO:0000256" key="1">
    <source>
        <dbReference type="ARBA" id="ARBA00022478"/>
    </source>
</evidence>
<dbReference type="KEGG" id="btab:109042920"/>
<dbReference type="PANTHER" id="PTHR13946">
    <property type="entry name" value="DNA-DIRECTED RNA POLYMERASE I,II,III"/>
    <property type="match status" value="1"/>
</dbReference>
<comment type="similarity">
    <text evidence="3">Belongs to the archaeal Rpo11/eukaryotic RPB11/RPC19 RNA polymerase subunit family.</text>
</comment>
<feature type="domain" description="DNA-directed RNA polymerase RBP11-like dimerisation" evidence="4">
    <location>
        <begin position="40"/>
        <end position="111"/>
    </location>
</feature>
<dbReference type="Proteomes" id="UP001152759">
    <property type="component" value="Chromosome 6"/>
</dbReference>
<protein>
    <recommendedName>
        <fullName evidence="4">DNA-directed RNA polymerase RBP11-like dimerisation domain-containing protein</fullName>
    </recommendedName>
</protein>
<dbReference type="EMBL" id="OU963867">
    <property type="protein sequence ID" value="CAH0392379.1"/>
    <property type="molecule type" value="Genomic_DNA"/>
</dbReference>
<keyword evidence="6" id="KW-1185">Reference proteome</keyword>
<dbReference type="SUPFAM" id="SSF55257">
    <property type="entry name" value="RBP11-like subunits of RNA polymerase"/>
    <property type="match status" value="1"/>
</dbReference>
<keyword evidence="1" id="KW-0240">DNA-directed RNA polymerase</keyword>
<proteinExistence type="inferred from homology"/>
<reference evidence="5" key="1">
    <citation type="submission" date="2021-12" db="EMBL/GenBank/DDBJ databases">
        <authorList>
            <person name="King R."/>
        </authorList>
    </citation>
    <scope>NUCLEOTIDE SEQUENCE</scope>
</reference>
<dbReference type="InterPro" id="IPR022905">
    <property type="entry name" value="Rpo11-like"/>
</dbReference>
<dbReference type="GO" id="GO:0003899">
    <property type="term" value="F:DNA-directed RNA polymerase activity"/>
    <property type="evidence" value="ECO:0007669"/>
    <property type="project" value="InterPro"/>
</dbReference>
<name>A0A9P0AIN6_BEMTA</name>
<dbReference type="InterPro" id="IPR009025">
    <property type="entry name" value="RBP11-like_dimer"/>
</dbReference>
<dbReference type="PANTHER" id="PTHR13946:SF28">
    <property type="entry name" value="DNA-DIRECTED RNA POLYMERASES I AND III SUBUNIT RPAC2"/>
    <property type="match status" value="1"/>
</dbReference>
<gene>
    <name evidence="5" type="ORF">BEMITA_LOCUS10905</name>
</gene>
<evidence type="ECO:0000256" key="2">
    <source>
        <dbReference type="ARBA" id="ARBA00023163"/>
    </source>
</evidence>
<evidence type="ECO:0000259" key="4">
    <source>
        <dbReference type="Pfam" id="PF13656"/>
    </source>
</evidence>
<dbReference type="Gene3D" id="3.30.1360.10">
    <property type="entry name" value="RNA polymerase, RBP11-like subunit"/>
    <property type="match status" value="1"/>
</dbReference>
<sequence>MTSERDLSHLTPKIWETWNSEPSTNPLTIRDSSEADLTHTFEFANQGHTLGNPLQYILNSLPEVVFCGYSIPHPSENRMLLQVQVKPGYTPKETVKKAVRLLESMVDHMISTFQTEFLASGVATNMN</sequence>
<dbReference type="GO" id="GO:0006362">
    <property type="term" value="P:transcription elongation by RNA polymerase I"/>
    <property type="evidence" value="ECO:0007669"/>
    <property type="project" value="TreeGrafter"/>
</dbReference>
<evidence type="ECO:0000256" key="3">
    <source>
        <dbReference type="ARBA" id="ARBA00025751"/>
    </source>
</evidence>
<dbReference type="AlphaFoldDB" id="A0A9P0AIN6"/>
<keyword evidence="2" id="KW-0804">Transcription</keyword>
<accession>A0A9P0AIN6</accession>
<dbReference type="HAMAP" id="MF_00261">
    <property type="entry name" value="RNApol_arch_Rpo11"/>
    <property type="match status" value="1"/>
</dbReference>
<dbReference type="InterPro" id="IPR033898">
    <property type="entry name" value="RNAP_AC19"/>
</dbReference>
<dbReference type="GO" id="GO:0005666">
    <property type="term" value="C:RNA polymerase III complex"/>
    <property type="evidence" value="ECO:0007669"/>
    <property type="project" value="TreeGrafter"/>
</dbReference>
<organism evidence="5 6">
    <name type="scientific">Bemisia tabaci</name>
    <name type="common">Sweetpotato whitefly</name>
    <name type="synonym">Aleurodes tabaci</name>
    <dbReference type="NCBI Taxonomy" id="7038"/>
    <lineage>
        <taxon>Eukaryota</taxon>
        <taxon>Metazoa</taxon>
        <taxon>Ecdysozoa</taxon>
        <taxon>Arthropoda</taxon>
        <taxon>Hexapoda</taxon>
        <taxon>Insecta</taxon>
        <taxon>Pterygota</taxon>
        <taxon>Neoptera</taxon>
        <taxon>Paraneoptera</taxon>
        <taxon>Hemiptera</taxon>
        <taxon>Sternorrhyncha</taxon>
        <taxon>Aleyrodoidea</taxon>
        <taxon>Aleyrodidae</taxon>
        <taxon>Aleyrodinae</taxon>
        <taxon>Bemisia</taxon>
    </lineage>
</organism>
<dbReference type="GO" id="GO:0006383">
    <property type="term" value="P:transcription by RNA polymerase III"/>
    <property type="evidence" value="ECO:0007669"/>
    <property type="project" value="TreeGrafter"/>
</dbReference>
<evidence type="ECO:0000313" key="6">
    <source>
        <dbReference type="Proteomes" id="UP001152759"/>
    </source>
</evidence>
<dbReference type="GO" id="GO:0005736">
    <property type="term" value="C:RNA polymerase I complex"/>
    <property type="evidence" value="ECO:0007669"/>
    <property type="project" value="TreeGrafter"/>
</dbReference>
<dbReference type="OrthoDB" id="510325at2759"/>
<evidence type="ECO:0000313" key="5">
    <source>
        <dbReference type="EMBL" id="CAH0392379.1"/>
    </source>
</evidence>
<dbReference type="GO" id="GO:0046983">
    <property type="term" value="F:protein dimerization activity"/>
    <property type="evidence" value="ECO:0007669"/>
    <property type="project" value="InterPro"/>
</dbReference>
<dbReference type="InterPro" id="IPR036603">
    <property type="entry name" value="RBP11-like"/>
</dbReference>
<dbReference type="CDD" id="cd07029">
    <property type="entry name" value="RNAP_I_III_AC19"/>
    <property type="match status" value="1"/>
</dbReference>
<dbReference type="Pfam" id="PF13656">
    <property type="entry name" value="RNA_pol_L_2"/>
    <property type="match status" value="1"/>
</dbReference>